<reference evidence="9" key="1">
    <citation type="journal article" date="2015" name="Nature">
        <title>Complex archaea that bridge the gap between prokaryotes and eukaryotes.</title>
        <authorList>
            <person name="Spang A."/>
            <person name="Saw J.H."/>
            <person name="Jorgensen S.L."/>
            <person name="Zaremba-Niedzwiedzka K."/>
            <person name="Martijn J."/>
            <person name="Lind A.E."/>
            <person name="van Eijk R."/>
            <person name="Schleper C."/>
            <person name="Guy L."/>
            <person name="Ettema T.J."/>
        </authorList>
    </citation>
    <scope>NUCLEOTIDE SEQUENCE</scope>
</reference>
<keyword evidence="1" id="KW-0004">4Fe-4S</keyword>
<dbReference type="InterPro" id="IPR005122">
    <property type="entry name" value="Uracil-DNA_glycosylase-like"/>
</dbReference>
<dbReference type="PANTHER" id="PTHR33693:SF1">
    <property type="entry name" value="TYPE-4 URACIL-DNA GLYCOSYLASE"/>
    <property type="match status" value="1"/>
</dbReference>
<keyword evidence="5" id="KW-0408">Iron</keyword>
<keyword evidence="3" id="KW-0227">DNA damage</keyword>
<dbReference type="SUPFAM" id="SSF52141">
    <property type="entry name" value="Uracil-DNA glycosylase-like"/>
    <property type="match status" value="1"/>
</dbReference>
<dbReference type="SMART" id="SM00987">
    <property type="entry name" value="UreE_C"/>
    <property type="match status" value="1"/>
</dbReference>
<evidence type="ECO:0000256" key="4">
    <source>
        <dbReference type="ARBA" id="ARBA00022801"/>
    </source>
</evidence>
<accession>A0A0F9A7R0</accession>
<dbReference type="InterPro" id="IPR051536">
    <property type="entry name" value="UDG_Type-4/5"/>
</dbReference>
<gene>
    <name evidence="9" type="ORF">LCGC14_2605490</name>
</gene>
<organism evidence="9">
    <name type="scientific">marine sediment metagenome</name>
    <dbReference type="NCBI Taxonomy" id="412755"/>
    <lineage>
        <taxon>unclassified sequences</taxon>
        <taxon>metagenomes</taxon>
        <taxon>ecological metagenomes</taxon>
    </lineage>
</organism>
<protein>
    <recommendedName>
        <fullName evidence="8">Uracil-DNA glycosylase-like domain-containing protein</fullName>
    </recommendedName>
</protein>
<dbReference type="SMART" id="SM00986">
    <property type="entry name" value="UDG"/>
    <property type="match status" value="1"/>
</dbReference>
<evidence type="ECO:0000259" key="8">
    <source>
        <dbReference type="SMART" id="SM00986"/>
    </source>
</evidence>
<evidence type="ECO:0000256" key="7">
    <source>
        <dbReference type="ARBA" id="ARBA00023204"/>
    </source>
</evidence>
<dbReference type="InterPro" id="IPR036895">
    <property type="entry name" value="Uracil-DNA_glycosylase-like_sf"/>
</dbReference>
<dbReference type="PANTHER" id="PTHR33693">
    <property type="entry name" value="TYPE-5 URACIL-DNA GLYCOSYLASE"/>
    <property type="match status" value="1"/>
</dbReference>
<evidence type="ECO:0000256" key="2">
    <source>
        <dbReference type="ARBA" id="ARBA00022723"/>
    </source>
</evidence>
<evidence type="ECO:0000313" key="9">
    <source>
        <dbReference type="EMBL" id="KKL05490.1"/>
    </source>
</evidence>
<feature type="domain" description="Uracil-DNA glycosylase-like" evidence="8">
    <location>
        <begin position="28"/>
        <end position="126"/>
    </location>
</feature>
<dbReference type="GO" id="GO:0006281">
    <property type="term" value="P:DNA repair"/>
    <property type="evidence" value="ECO:0007669"/>
    <property type="project" value="UniProtKB-KW"/>
</dbReference>
<keyword evidence="2" id="KW-0479">Metal-binding</keyword>
<feature type="non-terminal residue" evidence="9">
    <location>
        <position position="129"/>
    </location>
</feature>
<keyword evidence="6" id="KW-0411">Iron-sulfur</keyword>
<sequence length="129" mass="14185">MTRKGGVMADPNCRDCPLYETARNVCVPADGSPDAEIMFLGRNPGVDEDKANTPFVGRAGQLLRDAISRSDLEESELFITNVVKCFTPDNRKPTAGELNACDKYLQAELKKVKPKYIFAFGNEALGRIT</sequence>
<evidence type="ECO:0000256" key="6">
    <source>
        <dbReference type="ARBA" id="ARBA00023014"/>
    </source>
</evidence>
<comment type="caution">
    <text evidence="9">The sequence shown here is derived from an EMBL/GenBank/DDBJ whole genome shotgun (WGS) entry which is preliminary data.</text>
</comment>
<dbReference type="AlphaFoldDB" id="A0A0F9A7R0"/>
<dbReference type="GO" id="GO:0046872">
    <property type="term" value="F:metal ion binding"/>
    <property type="evidence" value="ECO:0007669"/>
    <property type="project" value="UniProtKB-KW"/>
</dbReference>
<keyword evidence="7" id="KW-0234">DNA repair</keyword>
<dbReference type="Pfam" id="PF03167">
    <property type="entry name" value="UDG"/>
    <property type="match status" value="1"/>
</dbReference>
<evidence type="ECO:0000256" key="1">
    <source>
        <dbReference type="ARBA" id="ARBA00022485"/>
    </source>
</evidence>
<evidence type="ECO:0000256" key="5">
    <source>
        <dbReference type="ARBA" id="ARBA00023004"/>
    </source>
</evidence>
<keyword evidence="4" id="KW-0378">Hydrolase</keyword>
<dbReference type="CDD" id="cd10030">
    <property type="entry name" value="UDG-F4_TTUDGA_SPO1dp_like"/>
    <property type="match status" value="1"/>
</dbReference>
<proteinExistence type="predicted"/>
<dbReference type="EMBL" id="LAZR01044092">
    <property type="protein sequence ID" value="KKL05490.1"/>
    <property type="molecule type" value="Genomic_DNA"/>
</dbReference>
<dbReference type="GO" id="GO:0051539">
    <property type="term" value="F:4 iron, 4 sulfur cluster binding"/>
    <property type="evidence" value="ECO:0007669"/>
    <property type="project" value="UniProtKB-KW"/>
</dbReference>
<evidence type="ECO:0000256" key="3">
    <source>
        <dbReference type="ARBA" id="ARBA00022763"/>
    </source>
</evidence>
<dbReference type="Gene3D" id="3.40.470.10">
    <property type="entry name" value="Uracil-DNA glycosylase-like domain"/>
    <property type="match status" value="1"/>
</dbReference>
<dbReference type="GO" id="GO:0097506">
    <property type="term" value="F:deaminated base DNA N-glycosylase activity"/>
    <property type="evidence" value="ECO:0007669"/>
    <property type="project" value="UniProtKB-ARBA"/>
</dbReference>
<name>A0A0F9A7R0_9ZZZZ</name>